<protein>
    <submittedName>
        <fullName evidence="2">Uncharacterized protein</fullName>
    </submittedName>
</protein>
<gene>
    <name evidence="2" type="ORF">M408DRAFT_23602</name>
</gene>
<keyword evidence="1" id="KW-1133">Transmembrane helix</keyword>
<reference evidence="2 3" key="1">
    <citation type="submission" date="2014-04" db="EMBL/GenBank/DDBJ databases">
        <authorList>
            <consortium name="DOE Joint Genome Institute"/>
            <person name="Kuo A."/>
            <person name="Zuccaro A."/>
            <person name="Kohler A."/>
            <person name="Nagy L.G."/>
            <person name="Floudas D."/>
            <person name="Copeland A."/>
            <person name="Barry K.W."/>
            <person name="Cichocki N."/>
            <person name="Veneault-Fourrey C."/>
            <person name="LaButti K."/>
            <person name="Lindquist E.A."/>
            <person name="Lipzen A."/>
            <person name="Lundell T."/>
            <person name="Morin E."/>
            <person name="Murat C."/>
            <person name="Sun H."/>
            <person name="Tunlid A."/>
            <person name="Henrissat B."/>
            <person name="Grigoriev I.V."/>
            <person name="Hibbett D.S."/>
            <person name="Martin F."/>
            <person name="Nordberg H.P."/>
            <person name="Cantor M.N."/>
            <person name="Hua S.X."/>
        </authorList>
    </citation>
    <scope>NUCLEOTIDE SEQUENCE [LARGE SCALE GENOMIC DNA]</scope>
    <source>
        <strain evidence="2 3">MAFF 305830</strain>
    </source>
</reference>
<dbReference type="HOGENOM" id="CLU_1454950_0_0_1"/>
<dbReference type="OrthoDB" id="3189799at2759"/>
<accession>A0A0C3B8V2</accession>
<feature type="transmembrane region" description="Helical" evidence="1">
    <location>
        <begin position="61"/>
        <end position="83"/>
    </location>
</feature>
<name>A0A0C3B8V2_SERVB</name>
<sequence>MGIRHRARPGVAIHSTLYYLIIHVTIFLAETVIMGLMGWIMSPDTQGQLTGGDDATGNMPGFVFLMAFFSWINSACVIGLWLVEEYNPPLIRACVQTFILLPANGVVGFFLAYQNNWKVFLGKCTSGSVLCKSIWKTLVRVEGVTVFLIGLVV</sequence>
<evidence type="ECO:0000313" key="3">
    <source>
        <dbReference type="Proteomes" id="UP000054097"/>
    </source>
</evidence>
<keyword evidence="3" id="KW-1185">Reference proteome</keyword>
<evidence type="ECO:0000256" key="1">
    <source>
        <dbReference type="SAM" id="Phobius"/>
    </source>
</evidence>
<feature type="transmembrane region" description="Helical" evidence="1">
    <location>
        <begin position="90"/>
        <end position="113"/>
    </location>
</feature>
<evidence type="ECO:0000313" key="2">
    <source>
        <dbReference type="EMBL" id="KIM28549.1"/>
    </source>
</evidence>
<feature type="transmembrane region" description="Helical" evidence="1">
    <location>
        <begin position="20"/>
        <end position="41"/>
    </location>
</feature>
<dbReference type="AlphaFoldDB" id="A0A0C3B8V2"/>
<organism evidence="2 3">
    <name type="scientific">Serendipita vermifera MAFF 305830</name>
    <dbReference type="NCBI Taxonomy" id="933852"/>
    <lineage>
        <taxon>Eukaryota</taxon>
        <taxon>Fungi</taxon>
        <taxon>Dikarya</taxon>
        <taxon>Basidiomycota</taxon>
        <taxon>Agaricomycotina</taxon>
        <taxon>Agaricomycetes</taxon>
        <taxon>Sebacinales</taxon>
        <taxon>Serendipitaceae</taxon>
        <taxon>Serendipita</taxon>
    </lineage>
</organism>
<dbReference type="Proteomes" id="UP000054097">
    <property type="component" value="Unassembled WGS sequence"/>
</dbReference>
<reference evidence="3" key="2">
    <citation type="submission" date="2015-01" db="EMBL/GenBank/DDBJ databases">
        <title>Evolutionary Origins and Diversification of the Mycorrhizal Mutualists.</title>
        <authorList>
            <consortium name="DOE Joint Genome Institute"/>
            <consortium name="Mycorrhizal Genomics Consortium"/>
            <person name="Kohler A."/>
            <person name="Kuo A."/>
            <person name="Nagy L.G."/>
            <person name="Floudas D."/>
            <person name="Copeland A."/>
            <person name="Barry K.W."/>
            <person name="Cichocki N."/>
            <person name="Veneault-Fourrey C."/>
            <person name="LaButti K."/>
            <person name="Lindquist E.A."/>
            <person name="Lipzen A."/>
            <person name="Lundell T."/>
            <person name="Morin E."/>
            <person name="Murat C."/>
            <person name="Riley R."/>
            <person name="Ohm R."/>
            <person name="Sun H."/>
            <person name="Tunlid A."/>
            <person name="Henrissat B."/>
            <person name="Grigoriev I.V."/>
            <person name="Hibbett D.S."/>
            <person name="Martin F."/>
        </authorList>
    </citation>
    <scope>NUCLEOTIDE SEQUENCE [LARGE SCALE GENOMIC DNA]</scope>
    <source>
        <strain evidence="3">MAFF 305830</strain>
    </source>
</reference>
<keyword evidence="1" id="KW-0812">Transmembrane</keyword>
<dbReference type="EMBL" id="KN824292">
    <property type="protein sequence ID" value="KIM28549.1"/>
    <property type="molecule type" value="Genomic_DNA"/>
</dbReference>
<keyword evidence="1" id="KW-0472">Membrane</keyword>
<proteinExistence type="predicted"/>